<dbReference type="GO" id="GO:0006535">
    <property type="term" value="P:cysteine biosynthetic process from serine"/>
    <property type="evidence" value="ECO:0007669"/>
    <property type="project" value="TreeGrafter"/>
</dbReference>
<comment type="cofactor">
    <cofactor evidence="1 6">
        <name>pyridoxal 5'-phosphate</name>
        <dbReference type="ChEBI" id="CHEBI:597326"/>
    </cofactor>
</comment>
<organism evidence="7 8">
    <name type="scientific">Advenella mimigardefordensis (strain DSM 17166 / LMG 22922 / DPN7)</name>
    <dbReference type="NCBI Taxonomy" id="1247726"/>
    <lineage>
        <taxon>Bacteria</taxon>
        <taxon>Pseudomonadati</taxon>
        <taxon>Pseudomonadota</taxon>
        <taxon>Betaproteobacteria</taxon>
        <taxon>Burkholderiales</taxon>
        <taxon>Alcaligenaceae</taxon>
    </lineage>
</organism>
<dbReference type="GO" id="GO:0005737">
    <property type="term" value="C:cytoplasm"/>
    <property type="evidence" value="ECO:0007669"/>
    <property type="project" value="TreeGrafter"/>
</dbReference>
<name>W0PA86_ADVMD</name>
<dbReference type="SUPFAM" id="SSF53383">
    <property type="entry name" value="PLP-dependent transferases"/>
    <property type="match status" value="1"/>
</dbReference>
<dbReference type="eggNOG" id="COG2873">
    <property type="taxonomic scope" value="Bacteria"/>
</dbReference>
<evidence type="ECO:0000256" key="3">
    <source>
        <dbReference type="ARBA" id="ARBA00022679"/>
    </source>
</evidence>
<feature type="modified residue" description="N6-(pyridoxal phosphate)lysine" evidence="5">
    <location>
        <position position="207"/>
    </location>
</feature>
<dbReference type="Proteomes" id="UP000019095">
    <property type="component" value="Chromosome"/>
</dbReference>
<dbReference type="EMBL" id="CP003915">
    <property type="protein sequence ID" value="AHG63646.1"/>
    <property type="molecule type" value="Genomic_DNA"/>
</dbReference>
<accession>W0PA86</accession>
<reference evidence="7 8" key="1">
    <citation type="journal article" date="2014" name="Microbiology">
        <title>Unravelling the complete genome sequence of Advenella mimigardefordensis strain DPN7T and novel insights in the catabolism of the xenobiotic polythioester precursor 3,3'-dithiodipropionate.</title>
        <authorList>
            <person name="Wubbeler J.H."/>
            <person name="Hiessl S."/>
            <person name="Schuldes J."/>
            <person name="Thurmer A."/>
            <person name="Daniel R."/>
            <person name="Steinbuchel A."/>
        </authorList>
    </citation>
    <scope>NUCLEOTIDE SEQUENCE [LARGE SCALE GENOMIC DNA]</scope>
    <source>
        <strain evidence="8">DSM 17166 / LMG 22922 / DPN7</strain>
    </source>
</reference>
<dbReference type="GO" id="GO:0030170">
    <property type="term" value="F:pyridoxal phosphate binding"/>
    <property type="evidence" value="ECO:0007669"/>
    <property type="project" value="InterPro"/>
</dbReference>
<dbReference type="GO" id="GO:0071269">
    <property type="term" value="P:L-homocysteine biosynthetic process"/>
    <property type="evidence" value="ECO:0007669"/>
    <property type="project" value="TreeGrafter"/>
</dbReference>
<sequence>MHMKEKQLTTTVLHADRRDRIEHGAIHKPIHVSTEYAYDDARELAAVFQGKPGYTYARQGTPTTAALENKISLLEQGKGTVTFATGMAALSAIFLTLLRKGDHLISSSYIFGNTNSLLGTLTQFGIDITFVDPSDAAAVSAAIRPETRMVFVETIANPGTQIADLEQIGLLCRERQLVYVVDNTLTSPCLLKGRDVHASLVMNSLSKYICGHGNALGGSVTNTGLYDWSTYANIYDDYKKGSPDSWGLTQIKKKGLRDMGGTLSAEAGHKIAVGAETLALRMNQACSNAFALARFLESHPGIASVRYPGLAGHPQHELATRLFGGRYGALLGVELIDGIDCFDFLNTLDVVILATHLGDSRTLALPVAHTIYYEMGAQRRAQMGIGDNLLRISVGIEDEADLINDFAQALDRCMGK</sequence>
<dbReference type="AlphaFoldDB" id="W0PA86"/>
<gene>
    <name evidence="7" type="ORF">MIM_c15610</name>
</gene>
<dbReference type="FunFam" id="3.40.640.10:FF:000046">
    <property type="entry name" value="Cystathionine gamma-lyase"/>
    <property type="match status" value="1"/>
</dbReference>
<keyword evidence="3" id="KW-0808">Transferase</keyword>
<dbReference type="Gene3D" id="3.40.640.10">
    <property type="entry name" value="Type I PLP-dependent aspartate aminotransferase-like (Major domain)"/>
    <property type="match status" value="1"/>
</dbReference>
<dbReference type="InterPro" id="IPR015421">
    <property type="entry name" value="PyrdxlP-dep_Trfase_major"/>
</dbReference>
<evidence type="ECO:0000256" key="6">
    <source>
        <dbReference type="RuleBase" id="RU362118"/>
    </source>
</evidence>
<keyword evidence="7" id="KW-0456">Lyase</keyword>
<comment type="similarity">
    <text evidence="2 6">Belongs to the trans-sulfuration enzymes family.</text>
</comment>
<dbReference type="InterPro" id="IPR015422">
    <property type="entry name" value="PyrdxlP-dep_Trfase_small"/>
</dbReference>
<dbReference type="PANTHER" id="PTHR43797">
    <property type="entry name" value="HOMOCYSTEINE/CYSTEINE SYNTHASE"/>
    <property type="match status" value="1"/>
</dbReference>
<evidence type="ECO:0000256" key="1">
    <source>
        <dbReference type="ARBA" id="ARBA00001933"/>
    </source>
</evidence>
<dbReference type="GO" id="GO:0003961">
    <property type="term" value="F:O-acetylhomoserine aminocarboxypropyltransferase activity"/>
    <property type="evidence" value="ECO:0007669"/>
    <property type="project" value="TreeGrafter"/>
</dbReference>
<dbReference type="PATRIC" id="fig|1247726.3.peg.1711"/>
<evidence type="ECO:0000313" key="7">
    <source>
        <dbReference type="EMBL" id="AHG63646.1"/>
    </source>
</evidence>
<dbReference type="KEGG" id="amim:MIM_c15610"/>
<dbReference type="GO" id="GO:0004124">
    <property type="term" value="F:cysteine synthase activity"/>
    <property type="evidence" value="ECO:0007669"/>
    <property type="project" value="TreeGrafter"/>
</dbReference>
<proteinExistence type="inferred from homology"/>
<dbReference type="PANTHER" id="PTHR43797:SF2">
    <property type="entry name" value="HOMOCYSTEINE_CYSTEINE SYNTHASE"/>
    <property type="match status" value="1"/>
</dbReference>
<dbReference type="PIRSF" id="PIRSF001434">
    <property type="entry name" value="CGS"/>
    <property type="match status" value="1"/>
</dbReference>
<dbReference type="Pfam" id="PF01053">
    <property type="entry name" value="Cys_Met_Meta_PP"/>
    <property type="match status" value="1"/>
</dbReference>
<evidence type="ECO:0000256" key="5">
    <source>
        <dbReference type="PIRSR" id="PIRSR001434-2"/>
    </source>
</evidence>
<dbReference type="InterPro" id="IPR000277">
    <property type="entry name" value="Cys/Met-Metab_PyrdxlP-dep_enz"/>
</dbReference>
<dbReference type="GO" id="GO:0019346">
    <property type="term" value="P:transsulfuration"/>
    <property type="evidence" value="ECO:0007669"/>
    <property type="project" value="InterPro"/>
</dbReference>
<dbReference type="STRING" id="1247726.MIM_c15610"/>
<keyword evidence="8" id="KW-1185">Reference proteome</keyword>
<evidence type="ECO:0000256" key="4">
    <source>
        <dbReference type="ARBA" id="ARBA00022898"/>
    </source>
</evidence>
<dbReference type="Gene3D" id="3.90.1150.10">
    <property type="entry name" value="Aspartate Aminotransferase, domain 1"/>
    <property type="match status" value="1"/>
</dbReference>
<dbReference type="HOGENOM" id="CLU_018986_4_0_4"/>
<evidence type="ECO:0000313" key="8">
    <source>
        <dbReference type="Proteomes" id="UP000019095"/>
    </source>
</evidence>
<protein>
    <submittedName>
        <fullName evidence="7">Putative O-acetylhomoserine (Thiol)-lyase</fullName>
    </submittedName>
</protein>
<keyword evidence="4 5" id="KW-0663">Pyridoxal phosphate</keyword>
<dbReference type="InterPro" id="IPR006235">
    <property type="entry name" value="OAc-hSer/O-AcSer_sulfhydrylase"/>
</dbReference>
<dbReference type="InterPro" id="IPR015424">
    <property type="entry name" value="PyrdxlP-dep_Trfase"/>
</dbReference>
<dbReference type="NCBIfam" id="NF004609">
    <property type="entry name" value="PRK05939.1"/>
    <property type="match status" value="1"/>
</dbReference>
<dbReference type="GO" id="GO:0016829">
    <property type="term" value="F:lyase activity"/>
    <property type="evidence" value="ECO:0007669"/>
    <property type="project" value="UniProtKB-KW"/>
</dbReference>
<evidence type="ECO:0000256" key="2">
    <source>
        <dbReference type="ARBA" id="ARBA00009077"/>
    </source>
</evidence>